<accession>A0A183G4Q3</accession>
<dbReference type="AlphaFoldDB" id="A0A183G4Q3"/>
<reference evidence="3" key="2">
    <citation type="submission" date="2019-09" db="UniProtKB">
        <authorList>
            <consortium name="WormBaseParasite"/>
        </authorList>
    </citation>
    <scope>IDENTIFICATION</scope>
</reference>
<dbReference type="OrthoDB" id="5861198at2759"/>
<name>A0A183G4Q3_HELPZ</name>
<accession>A0A3P8A490</accession>
<gene>
    <name evidence="1" type="ORF">HPBE_LOCUS16517</name>
</gene>
<evidence type="ECO:0000313" key="1">
    <source>
        <dbReference type="EMBL" id="VDP06191.1"/>
    </source>
</evidence>
<proteinExistence type="predicted"/>
<protein>
    <submittedName>
        <fullName evidence="3">Retrotrans_gag domain-containing protein</fullName>
    </submittedName>
</protein>
<evidence type="ECO:0000313" key="3">
    <source>
        <dbReference type="WBParaSite" id="HPBE_0001651801-mRNA-1"/>
    </source>
</evidence>
<organism evidence="2 3">
    <name type="scientific">Heligmosomoides polygyrus</name>
    <name type="common">Parasitic roundworm</name>
    <dbReference type="NCBI Taxonomy" id="6339"/>
    <lineage>
        <taxon>Eukaryota</taxon>
        <taxon>Metazoa</taxon>
        <taxon>Ecdysozoa</taxon>
        <taxon>Nematoda</taxon>
        <taxon>Chromadorea</taxon>
        <taxon>Rhabditida</taxon>
        <taxon>Rhabditina</taxon>
        <taxon>Rhabditomorpha</taxon>
        <taxon>Strongyloidea</taxon>
        <taxon>Heligmosomidae</taxon>
        <taxon>Heligmosomoides</taxon>
    </lineage>
</organism>
<reference evidence="1 2" key="1">
    <citation type="submission" date="2018-11" db="EMBL/GenBank/DDBJ databases">
        <authorList>
            <consortium name="Pathogen Informatics"/>
        </authorList>
    </citation>
    <scope>NUCLEOTIDE SEQUENCE [LARGE SCALE GENOMIC DNA]</scope>
</reference>
<dbReference type="EMBL" id="UZAH01029460">
    <property type="protein sequence ID" value="VDP06191.1"/>
    <property type="molecule type" value="Genomic_DNA"/>
</dbReference>
<evidence type="ECO:0000313" key="2">
    <source>
        <dbReference type="Proteomes" id="UP000050761"/>
    </source>
</evidence>
<dbReference type="Proteomes" id="UP000050761">
    <property type="component" value="Unassembled WGS sequence"/>
</dbReference>
<keyword evidence="2" id="KW-1185">Reference proteome</keyword>
<dbReference type="WBParaSite" id="HPBE_0001651801-mRNA-1">
    <property type="protein sequence ID" value="HPBE_0001651801-mRNA-1"/>
    <property type="gene ID" value="HPBE_0001651801"/>
</dbReference>
<sequence length="217" mass="24150">MDQSNIAFADRLDSAFDKLGLSSYASQLPTFAGENGGTGFMNILEKFNEIGNIMGLTEVKLVRLLPAHLRDVAKAVFDNFDAPTKTNWRAATTRLQAHFSADYYLDFAKEQIKYMATLNGEAPVMFSNRVRKAILEAFPGTSEGPHRAFLQNMVFTNGLPDTIKRKLKLVGPLATNYEQLVNDADRMWNIVRTDGSTHENGTLIAKIDQVLDTLTSQ</sequence>